<accession>A0A5E4U8V9</accession>
<evidence type="ECO:0000313" key="2">
    <source>
        <dbReference type="EMBL" id="VVD95458.1"/>
    </source>
</evidence>
<dbReference type="OrthoDB" id="8702870at2"/>
<keyword evidence="3" id="KW-1185">Reference proteome</keyword>
<keyword evidence="1" id="KW-0472">Membrane</keyword>
<dbReference type="EMBL" id="CABPRU010000003">
    <property type="protein sequence ID" value="VVD95458.1"/>
    <property type="molecule type" value="Genomic_DNA"/>
</dbReference>
<feature type="transmembrane region" description="Helical" evidence="1">
    <location>
        <begin position="36"/>
        <end position="57"/>
    </location>
</feature>
<feature type="transmembrane region" description="Helical" evidence="1">
    <location>
        <begin position="63"/>
        <end position="87"/>
    </location>
</feature>
<dbReference type="AlphaFoldDB" id="A0A5E4U8V9"/>
<organism evidence="2 3">
    <name type="scientific">Pandoraea terrigena</name>
    <dbReference type="NCBI Taxonomy" id="2508292"/>
    <lineage>
        <taxon>Bacteria</taxon>
        <taxon>Pseudomonadati</taxon>
        <taxon>Pseudomonadota</taxon>
        <taxon>Betaproteobacteria</taxon>
        <taxon>Burkholderiales</taxon>
        <taxon>Burkholderiaceae</taxon>
        <taxon>Pandoraea</taxon>
    </lineage>
</organism>
<protein>
    <submittedName>
        <fullName evidence="2">Membrane protein</fullName>
    </submittedName>
</protein>
<evidence type="ECO:0000313" key="3">
    <source>
        <dbReference type="Proteomes" id="UP000334380"/>
    </source>
</evidence>
<feature type="transmembrane region" description="Helical" evidence="1">
    <location>
        <begin position="12"/>
        <end position="29"/>
    </location>
</feature>
<name>A0A5E4U8V9_9BURK</name>
<gene>
    <name evidence="2" type="ORF">PTE31013_01860</name>
</gene>
<evidence type="ECO:0000256" key="1">
    <source>
        <dbReference type="SAM" id="Phobius"/>
    </source>
</evidence>
<proteinExistence type="predicted"/>
<feature type="transmembrane region" description="Helical" evidence="1">
    <location>
        <begin position="108"/>
        <end position="134"/>
    </location>
</feature>
<keyword evidence="1" id="KW-1133">Transmembrane helix</keyword>
<keyword evidence="1" id="KW-0812">Transmembrane</keyword>
<reference evidence="2 3" key="1">
    <citation type="submission" date="2019-08" db="EMBL/GenBank/DDBJ databases">
        <authorList>
            <person name="Peeters C."/>
        </authorList>
    </citation>
    <scope>NUCLEOTIDE SEQUENCE [LARGE SCALE GENOMIC DNA]</scope>
    <source>
        <strain evidence="2 3">LMG 31013</strain>
    </source>
</reference>
<dbReference type="Proteomes" id="UP000334380">
    <property type="component" value="Unassembled WGS sequence"/>
</dbReference>
<sequence length="149" mass="16172">MNAVAYKSKTLTAGLAMLFGTLGLHRFYLYGLRDRFGWAHIVGSACGVAGWALLVTSDLHSPAGWGLTILGGISLFSAFLTAIVYGLRPDERWNAQFNASAQRKSRSGWIAVIIVSVSLFVGAMLLMVGLAVAFQTYFETHDTPNRLSQ</sequence>
<dbReference type="RefSeq" id="WP_150612514.1">
    <property type="nucleotide sequence ID" value="NZ_CABPRU010000003.1"/>
</dbReference>